<dbReference type="EMBL" id="CACRXK020007517">
    <property type="protein sequence ID" value="CAB4012461.1"/>
    <property type="molecule type" value="Genomic_DNA"/>
</dbReference>
<keyword evidence="10" id="KW-1185">Reference proteome</keyword>
<evidence type="ECO:0000256" key="8">
    <source>
        <dbReference type="SAM" id="MobiDB-lite"/>
    </source>
</evidence>
<sequence length="389" mass="43113">MGYITGSTKQESDITKFYGEIYRHYAHGWMLNTFYEVPGIGKIGWSASSSPFQFVYLKPIANAPVAHTWDLKIGKCYIHTQLVTGIIGRQNHNVANTTGVTNMITQFAATGGRMIGIEFTGERQKQSGIALGKSDLMGVDLLFNVPKHPKPILYSYQCVNVPVRIMYLGTGKLVKVECDWMQHFARHLQQGWKLIDIFWDQSKKSHGDLSLSGDHNSIWFFEKETSKLKVNMPVWEGTIVEFKHTVKIGLGSTKPKSDWTPMFTEMGSRGWELACMLESPEILSVGLGTITYKVLFFFQRPIMQPAPGGYPSHAYPQAYPLGPQPNPNTPQAYPPQAYPNPGYPQAPPPYTQGPPGASAYPYPSAPPPSGPPRPPPPGSSVPPGVPYKQ</sequence>
<gene>
    <name evidence="9" type="ORF">PACLA_8A076388</name>
</gene>
<dbReference type="Pfam" id="PF15250">
    <property type="entry name" value="Raftlin"/>
    <property type="match status" value="1"/>
</dbReference>
<keyword evidence="7" id="KW-0449">Lipoprotein</keyword>
<dbReference type="PANTHER" id="PTHR17601">
    <property type="entry name" value="RAFTLIN-RELATED"/>
    <property type="match status" value="1"/>
</dbReference>
<feature type="compositionally biased region" description="Pro residues" evidence="8">
    <location>
        <begin position="322"/>
        <end position="352"/>
    </location>
</feature>
<protein>
    <submittedName>
        <fullName evidence="9">Uncharacterized protein LOC113673938 isoform X2</fullName>
    </submittedName>
</protein>
<organism evidence="9 10">
    <name type="scientific">Paramuricea clavata</name>
    <name type="common">Red gorgonian</name>
    <name type="synonym">Violescent sea-whip</name>
    <dbReference type="NCBI Taxonomy" id="317549"/>
    <lineage>
        <taxon>Eukaryota</taxon>
        <taxon>Metazoa</taxon>
        <taxon>Cnidaria</taxon>
        <taxon>Anthozoa</taxon>
        <taxon>Octocorallia</taxon>
        <taxon>Malacalcyonacea</taxon>
        <taxon>Plexauridae</taxon>
        <taxon>Paramuricea</taxon>
    </lineage>
</organism>
<feature type="region of interest" description="Disordered" evidence="8">
    <location>
        <begin position="314"/>
        <end position="389"/>
    </location>
</feature>
<comment type="subcellular location">
    <subcellularLocation>
        <location evidence="1">Cell membrane</location>
        <topology evidence="1">Lipid-anchor</topology>
    </subcellularLocation>
</comment>
<accession>A0A7D9IS32</accession>
<evidence type="ECO:0000256" key="3">
    <source>
        <dbReference type="ARBA" id="ARBA00022475"/>
    </source>
</evidence>
<evidence type="ECO:0000313" key="10">
    <source>
        <dbReference type="Proteomes" id="UP001152795"/>
    </source>
</evidence>
<dbReference type="GO" id="GO:0005886">
    <property type="term" value="C:plasma membrane"/>
    <property type="evidence" value="ECO:0007669"/>
    <property type="project" value="UniProtKB-SubCell"/>
</dbReference>
<evidence type="ECO:0000313" key="9">
    <source>
        <dbReference type="EMBL" id="CAB4012461.1"/>
    </source>
</evidence>
<comment type="caution">
    <text evidence="9">The sequence shown here is derived from an EMBL/GenBank/DDBJ whole genome shotgun (WGS) entry which is preliminary data.</text>
</comment>
<keyword evidence="5" id="KW-0472">Membrane</keyword>
<proteinExistence type="inferred from homology"/>
<dbReference type="AlphaFoldDB" id="A0A7D9IS32"/>
<evidence type="ECO:0000256" key="5">
    <source>
        <dbReference type="ARBA" id="ARBA00023136"/>
    </source>
</evidence>
<reference evidence="9" key="1">
    <citation type="submission" date="2020-04" db="EMBL/GenBank/DDBJ databases">
        <authorList>
            <person name="Alioto T."/>
            <person name="Alioto T."/>
            <person name="Gomez Garrido J."/>
        </authorList>
    </citation>
    <scope>NUCLEOTIDE SEQUENCE</scope>
    <source>
        <strain evidence="9">A484AB</strain>
    </source>
</reference>
<evidence type="ECO:0000256" key="7">
    <source>
        <dbReference type="ARBA" id="ARBA00023288"/>
    </source>
</evidence>
<dbReference type="Proteomes" id="UP001152795">
    <property type="component" value="Unassembled WGS sequence"/>
</dbReference>
<keyword evidence="6" id="KW-0564">Palmitate</keyword>
<dbReference type="InterPro" id="IPR028169">
    <property type="entry name" value="Raftlin"/>
</dbReference>
<comment type="similarity">
    <text evidence="2">Belongs to the raftlin family.</text>
</comment>
<feature type="compositionally biased region" description="Pro residues" evidence="8">
    <location>
        <begin position="363"/>
        <end position="389"/>
    </location>
</feature>
<keyword evidence="4" id="KW-0519">Myristate</keyword>
<dbReference type="OrthoDB" id="5970923at2759"/>
<keyword evidence="3" id="KW-1003">Cell membrane</keyword>
<evidence type="ECO:0000256" key="4">
    <source>
        <dbReference type="ARBA" id="ARBA00022707"/>
    </source>
</evidence>
<evidence type="ECO:0000256" key="6">
    <source>
        <dbReference type="ARBA" id="ARBA00023139"/>
    </source>
</evidence>
<evidence type="ECO:0000256" key="1">
    <source>
        <dbReference type="ARBA" id="ARBA00004193"/>
    </source>
</evidence>
<name>A0A7D9IS32_PARCT</name>
<evidence type="ECO:0000256" key="2">
    <source>
        <dbReference type="ARBA" id="ARBA00006390"/>
    </source>
</evidence>
<feature type="compositionally biased region" description="Low complexity" evidence="8">
    <location>
        <begin position="353"/>
        <end position="362"/>
    </location>
</feature>